<feature type="compositionally biased region" description="Pro residues" evidence="17">
    <location>
        <begin position="676"/>
        <end position="689"/>
    </location>
</feature>
<keyword evidence="9 15" id="KW-0862">Zinc</keyword>
<dbReference type="InterPro" id="IPR003959">
    <property type="entry name" value="ATPase_AAA_core"/>
</dbReference>
<dbReference type="GO" id="GO:0004222">
    <property type="term" value="F:metalloendopeptidase activity"/>
    <property type="evidence" value="ECO:0007669"/>
    <property type="project" value="InterPro"/>
</dbReference>
<evidence type="ECO:0000256" key="9">
    <source>
        <dbReference type="ARBA" id="ARBA00022833"/>
    </source>
</evidence>
<comment type="subunit">
    <text evidence="15">Homohexamer.</text>
</comment>
<dbReference type="Pfam" id="PF01434">
    <property type="entry name" value="Peptidase_M41"/>
    <property type="match status" value="1"/>
</dbReference>
<dbReference type="PROSITE" id="PS00674">
    <property type="entry name" value="AAA"/>
    <property type="match status" value="1"/>
</dbReference>
<dbReference type="InterPro" id="IPR027417">
    <property type="entry name" value="P-loop_NTPase"/>
</dbReference>
<dbReference type="EC" id="3.4.24.-" evidence="15"/>
<dbReference type="Pfam" id="PF00004">
    <property type="entry name" value="AAA"/>
    <property type="match status" value="1"/>
</dbReference>
<keyword evidence="7 15" id="KW-0547">Nucleotide-binding</keyword>
<evidence type="ECO:0000256" key="11">
    <source>
        <dbReference type="ARBA" id="ARBA00022989"/>
    </source>
</evidence>
<evidence type="ECO:0000256" key="15">
    <source>
        <dbReference type="HAMAP-Rule" id="MF_01458"/>
    </source>
</evidence>
<feature type="transmembrane region" description="Helical" evidence="15">
    <location>
        <begin position="37"/>
        <end position="55"/>
    </location>
</feature>
<keyword evidence="6 15" id="KW-0479">Metal-binding</keyword>
<keyword evidence="5 15" id="KW-0812">Transmembrane</keyword>
<dbReference type="GO" id="GO:0008270">
    <property type="term" value="F:zinc ion binding"/>
    <property type="evidence" value="ECO:0007669"/>
    <property type="project" value="UniProtKB-UniRule"/>
</dbReference>
<evidence type="ECO:0000256" key="17">
    <source>
        <dbReference type="SAM" id="MobiDB-lite"/>
    </source>
</evidence>
<dbReference type="AlphaFoldDB" id="A0A6J4VK16"/>
<dbReference type="GO" id="GO:0030163">
    <property type="term" value="P:protein catabolic process"/>
    <property type="evidence" value="ECO:0007669"/>
    <property type="project" value="UniProtKB-UniRule"/>
</dbReference>
<keyword evidence="4 15" id="KW-0645">Protease</keyword>
<dbReference type="SMART" id="SM00382">
    <property type="entry name" value="AAA"/>
    <property type="match status" value="1"/>
</dbReference>
<protein>
    <recommendedName>
        <fullName evidence="15">ATP-dependent zinc metalloprotease FtsH</fullName>
        <ecNumber evidence="15">3.4.24.-</ecNumber>
    </recommendedName>
</protein>
<feature type="region of interest" description="Disordered" evidence="17">
    <location>
        <begin position="666"/>
        <end position="689"/>
    </location>
</feature>
<dbReference type="InterPro" id="IPR037219">
    <property type="entry name" value="Peptidase_M41-like"/>
</dbReference>
<dbReference type="SUPFAM" id="SSF52540">
    <property type="entry name" value="P-loop containing nucleoside triphosphate hydrolases"/>
    <property type="match status" value="1"/>
</dbReference>
<feature type="region of interest" description="Disordered" evidence="17">
    <location>
        <begin position="1"/>
        <end position="36"/>
    </location>
</feature>
<keyword evidence="10 15" id="KW-0067">ATP-binding</keyword>
<name>A0A6J4VK16_9BACT</name>
<evidence type="ECO:0000256" key="13">
    <source>
        <dbReference type="ARBA" id="ARBA00023136"/>
    </source>
</evidence>
<feature type="binding site" evidence="15">
    <location>
        <position position="473"/>
    </location>
    <ligand>
        <name>Zn(2+)</name>
        <dbReference type="ChEBI" id="CHEBI:29105"/>
        <note>catalytic</note>
    </ligand>
</feature>
<dbReference type="InterPro" id="IPR000642">
    <property type="entry name" value="Peptidase_M41"/>
</dbReference>
<evidence type="ECO:0000256" key="12">
    <source>
        <dbReference type="ARBA" id="ARBA00023049"/>
    </source>
</evidence>
<dbReference type="FunFam" id="3.40.50.300:FF:000001">
    <property type="entry name" value="ATP-dependent zinc metalloprotease FtsH"/>
    <property type="match status" value="1"/>
</dbReference>
<evidence type="ECO:0000256" key="6">
    <source>
        <dbReference type="ARBA" id="ARBA00022723"/>
    </source>
</evidence>
<dbReference type="Gene3D" id="1.10.8.60">
    <property type="match status" value="1"/>
</dbReference>
<dbReference type="SUPFAM" id="SSF140990">
    <property type="entry name" value="FtsH protease domain-like"/>
    <property type="match status" value="1"/>
</dbReference>
<reference evidence="19" key="1">
    <citation type="submission" date="2020-02" db="EMBL/GenBank/DDBJ databases">
        <authorList>
            <person name="Meier V. D."/>
        </authorList>
    </citation>
    <scope>NUCLEOTIDE SEQUENCE</scope>
    <source>
        <strain evidence="19">AVDCRST_MAG49</strain>
    </source>
</reference>
<keyword evidence="8 15" id="KW-0378">Hydrolase</keyword>
<feature type="binding site" evidence="15">
    <location>
        <position position="545"/>
    </location>
    <ligand>
        <name>Zn(2+)</name>
        <dbReference type="ChEBI" id="CHEBI:29105"/>
        <note>catalytic</note>
    </ligand>
</feature>
<evidence type="ECO:0000256" key="10">
    <source>
        <dbReference type="ARBA" id="ARBA00022840"/>
    </source>
</evidence>
<feature type="compositionally biased region" description="Gly residues" evidence="17">
    <location>
        <begin position="15"/>
        <end position="29"/>
    </location>
</feature>
<accession>A0A6J4VK16</accession>
<dbReference type="InterPro" id="IPR011546">
    <property type="entry name" value="Pept_M41_FtsH_extracell"/>
</dbReference>
<keyword evidence="3 15" id="KW-1003">Cell membrane</keyword>
<evidence type="ECO:0000256" key="8">
    <source>
        <dbReference type="ARBA" id="ARBA00022801"/>
    </source>
</evidence>
<evidence type="ECO:0000256" key="14">
    <source>
        <dbReference type="ARBA" id="ARBA00061570"/>
    </source>
</evidence>
<dbReference type="EMBL" id="CADCWG010000317">
    <property type="protein sequence ID" value="CAA9578502.1"/>
    <property type="molecule type" value="Genomic_DNA"/>
</dbReference>
<proteinExistence type="inferred from homology"/>
<keyword evidence="13 15" id="KW-0472">Membrane</keyword>
<organism evidence="19">
    <name type="scientific">uncultured Thermomicrobiales bacterium</name>
    <dbReference type="NCBI Taxonomy" id="1645740"/>
    <lineage>
        <taxon>Bacteria</taxon>
        <taxon>Pseudomonadati</taxon>
        <taxon>Thermomicrobiota</taxon>
        <taxon>Thermomicrobia</taxon>
        <taxon>Thermomicrobiales</taxon>
        <taxon>environmental samples</taxon>
    </lineage>
</organism>
<dbReference type="InterPro" id="IPR003960">
    <property type="entry name" value="ATPase_AAA_CS"/>
</dbReference>
<dbReference type="InterPro" id="IPR003593">
    <property type="entry name" value="AAA+_ATPase"/>
</dbReference>
<comment type="subcellular location">
    <subcellularLocation>
        <location evidence="15">Cell membrane</location>
        <topology evidence="15">Multi-pass membrane protein</topology>
        <orientation evidence="15">Cytoplasmic side</orientation>
    </subcellularLocation>
    <subcellularLocation>
        <location evidence="1">Membrane</location>
    </subcellularLocation>
</comment>
<comment type="cofactor">
    <cofactor evidence="15">
        <name>Zn(2+)</name>
        <dbReference type="ChEBI" id="CHEBI:29105"/>
    </cofactor>
    <text evidence="15">Binds 1 zinc ion per subunit.</text>
</comment>
<dbReference type="InterPro" id="IPR041569">
    <property type="entry name" value="AAA_lid_3"/>
</dbReference>
<dbReference type="InterPro" id="IPR005936">
    <property type="entry name" value="FtsH"/>
</dbReference>
<comment type="similarity">
    <text evidence="14 15">In the central section; belongs to the AAA ATPase family.</text>
</comment>
<gene>
    <name evidence="15" type="primary">ftsH</name>
    <name evidence="19" type="ORF">AVDCRST_MAG49-4521</name>
</gene>
<dbReference type="FunFam" id="1.20.58.760:FF:000001">
    <property type="entry name" value="ATP-dependent zinc metalloprotease FtsH"/>
    <property type="match status" value="1"/>
</dbReference>
<feature type="transmembrane region" description="Helical" evidence="15">
    <location>
        <begin position="155"/>
        <end position="175"/>
    </location>
</feature>
<dbReference type="PANTHER" id="PTHR23076">
    <property type="entry name" value="METALLOPROTEASE M41 FTSH"/>
    <property type="match status" value="1"/>
</dbReference>
<dbReference type="GO" id="GO:0016887">
    <property type="term" value="F:ATP hydrolysis activity"/>
    <property type="evidence" value="ECO:0007669"/>
    <property type="project" value="UniProtKB-UniRule"/>
</dbReference>
<feature type="domain" description="AAA+ ATPase" evidence="18">
    <location>
        <begin position="240"/>
        <end position="379"/>
    </location>
</feature>
<dbReference type="NCBIfam" id="TIGR01241">
    <property type="entry name" value="FtsH_fam"/>
    <property type="match status" value="1"/>
</dbReference>
<dbReference type="GO" id="GO:0005524">
    <property type="term" value="F:ATP binding"/>
    <property type="evidence" value="ECO:0007669"/>
    <property type="project" value="UniProtKB-UniRule"/>
</dbReference>
<dbReference type="Gene3D" id="1.20.58.760">
    <property type="entry name" value="Peptidase M41"/>
    <property type="match status" value="1"/>
</dbReference>
<dbReference type="GO" id="GO:0051301">
    <property type="term" value="P:cell division"/>
    <property type="evidence" value="ECO:0007669"/>
    <property type="project" value="UniProtKB-KW"/>
</dbReference>
<keyword evidence="19" id="KW-0131">Cell cycle</keyword>
<dbReference type="FunFam" id="1.10.8.60:FF:000001">
    <property type="entry name" value="ATP-dependent zinc metalloprotease FtsH"/>
    <property type="match status" value="1"/>
</dbReference>
<sequence>MQNRDGKNQPRSSGPGSGRGQGQGQGSGGDQPRRSRIPPWAIGVILAALLGYYAWQVFGPDEDAGRTTIDYSLIRQQVAAGNVESVTISDTAIEADLKTEIGYDREDRAIVSPGQGDTDTSEVRADYVVESDQSLVPLLEQQQVRYTYDQSNGSIWGSLLLSFLPFLLFIGLIVFMGRQMTRGQQNVFGFGRSKARQHDPERPQVTFADVAGEDEAKQELTEVVDFLRNPAKYHSLGARLPRGVLLVGPPGTGKTLTARAVAGEAGVPFFSVSASEFVEMFVGVGASRVRDLFEKAKAASPAIIFVDELDAVGRQRFAGLGGSNDEREQTLNQLLVEMDGFETNVEVIVMAATNRPDVLDPALLRPGRFDRQVTVGLPDRTGREAILAIHTRGIPLSPQVKLASIAQGTTGFSGADLSNLVNEAALTAARRNRKEILPADFEEALDKILLGTARNSLMNPKEREVVAYHEAGHALVAHFTPGADPLRKVSIVPRGRALGVTVQMPEEDRHNYSRTYLLGRLAMLLGGRAAEMTIYDEITTGAENDLKEATSLARRMVGLWGMSPEVGLVYLGTGEEHVFLGREITQEKAYSDATAQRLDTAVREMVEGGLERALSLTSRFRPQMDALVAALLEKETLDGSEVSAIFGPPTPEDVNAGIVPRQVATVRQTSVAPTENPAPGPAPAPAPAD</sequence>
<evidence type="ECO:0000256" key="3">
    <source>
        <dbReference type="ARBA" id="ARBA00022475"/>
    </source>
</evidence>
<evidence type="ECO:0000256" key="1">
    <source>
        <dbReference type="ARBA" id="ARBA00004370"/>
    </source>
</evidence>
<dbReference type="CDD" id="cd19501">
    <property type="entry name" value="RecA-like_FtsH"/>
    <property type="match status" value="1"/>
</dbReference>
<dbReference type="Pfam" id="PF17862">
    <property type="entry name" value="AAA_lid_3"/>
    <property type="match status" value="1"/>
</dbReference>
<dbReference type="Pfam" id="PF06480">
    <property type="entry name" value="FtsH_ext"/>
    <property type="match status" value="1"/>
</dbReference>
<keyword evidence="19" id="KW-0132">Cell division</keyword>
<evidence type="ECO:0000256" key="5">
    <source>
        <dbReference type="ARBA" id="ARBA00022692"/>
    </source>
</evidence>
<comment type="function">
    <text evidence="15">Acts as a processive, ATP-dependent zinc metallopeptidase for both cytoplasmic and membrane proteins. Plays a role in the quality control of integral membrane proteins.</text>
</comment>
<dbReference type="HAMAP" id="MF_01458">
    <property type="entry name" value="FtsH"/>
    <property type="match status" value="1"/>
</dbReference>
<dbReference type="GO" id="GO:0005886">
    <property type="term" value="C:plasma membrane"/>
    <property type="evidence" value="ECO:0007669"/>
    <property type="project" value="UniProtKB-SubCell"/>
</dbReference>
<evidence type="ECO:0000313" key="19">
    <source>
        <dbReference type="EMBL" id="CAA9578502.1"/>
    </source>
</evidence>
<evidence type="ECO:0000256" key="4">
    <source>
        <dbReference type="ARBA" id="ARBA00022670"/>
    </source>
</evidence>
<dbReference type="Gene3D" id="3.40.50.300">
    <property type="entry name" value="P-loop containing nucleotide triphosphate hydrolases"/>
    <property type="match status" value="1"/>
</dbReference>
<dbReference type="GO" id="GO:0006508">
    <property type="term" value="P:proteolysis"/>
    <property type="evidence" value="ECO:0007669"/>
    <property type="project" value="UniProtKB-KW"/>
</dbReference>
<evidence type="ECO:0000259" key="18">
    <source>
        <dbReference type="SMART" id="SM00382"/>
    </source>
</evidence>
<comment type="similarity">
    <text evidence="16">Belongs to the AAA ATPase family.</text>
</comment>
<feature type="binding site" evidence="15">
    <location>
        <begin position="248"/>
        <end position="255"/>
    </location>
    <ligand>
        <name>ATP</name>
        <dbReference type="ChEBI" id="CHEBI:30616"/>
    </ligand>
</feature>
<evidence type="ECO:0000256" key="7">
    <source>
        <dbReference type="ARBA" id="ARBA00022741"/>
    </source>
</evidence>
<evidence type="ECO:0000256" key="16">
    <source>
        <dbReference type="RuleBase" id="RU003651"/>
    </source>
</evidence>
<dbReference type="PANTHER" id="PTHR23076:SF97">
    <property type="entry name" value="ATP-DEPENDENT ZINC METALLOPROTEASE YME1L1"/>
    <property type="match status" value="1"/>
</dbReference>
<evidence type="ECO:0000256" key="2">
    <source>
        <dbReference type="ARBA" id="ARBA00010044"/>
    </source>
</evidence>
<dbReference type="GO" id="GO:0004176">
    <property type="term" value="F:ATP-dependent peptidase activity"/>
    <property type="evidence" value="ECO:0007669"/>
    <property type="project" value="InterPro"/>
</dbReference>
<keyword evidence="11 15" id="KW-1133">Transmembrane helix</keyword>
<feature type="active site" evidence="15">
    <location>
        <position position="470"/>
    </location>
</feature>
<comment type="similarity">
    <text evidence="2 15">In the C-terminal section; belongs to the peptidase M41 family.</text>
</comment>
<feature type="binding site" evidence="15">
    <location>
        <position position="469"/>
    </location>
    <ligand>
        <name>Zn(2+)</name>
        <dbReference type="ChEBI" id="CHEBI:29105"/>
        <note>catalytic</note>
    </ligand>
</feature>
<keyword evidence="12 15" id="KW-0482">Metalloprotease</keyword>
<dbReference type="Gene3D" id="3.30.720.210">
    <property type="match status" value="1"/>
</dbReference>